<dbReference type="EMBL" id="PXXO01000009">
    <property type="protein sequence ID" value="PSJ04810.1"/>
    <property type="molecule type" value="Genomic_DNA"/>
</dbReference>
<dbReference type="Pfam" id="PF08844">
    <property type="entry name" value="DUF1815"/>
    <property type="match status" value="1"/>
</dbReference>
<sequence>MFPRLAEQYRSVVHDLVMSLQALAKSLQDRGIAATCYVCGDGRDGHGASFVANLDANHMVRFLVSDFGISWVESRDGHELVKLEGAEAIQELQRVAQVLQSPVAAKGSRAQSPANPPNPNQLKGAFTHP</sequence>
<evidence type="ECO:0000256" key="1">
    <source>
        <dbReference type="SAM" id="MobiDB-lite"/>
    </source>
</evidence>
<dbReference type="AlphaFoldDB" id="A0A2P7MU92"/>
<comment type="caution">
    <text evidence="2">The sequence shown here is derived from an EMBL/GenBank/DDBJ whole genome shotgun (WGS) entry which is preliminary data.</text>
</comment>
<feature type="region of interest" description="Disordered" evidence="1">
    <location>
        <begin position="103"/>
        <end position="129"/>
    </location>
</feature>
<dbReference type="InterPro" id="IPR014943">
    <property type="entry name" value="DUF1815"/>
</dbReference>
<evidence type="ECO:0000313" key="2">
    <source>
        <dbReference type="EMBL" id="PSJ04810.1"/>
    </source>
</evidence>
<accession>A0A2P7MU92</accession>
<evidence type="ECO:0000313" key="3">
    <source>
        <dbReference type="Proteomes" id="UP000243002"/>
    </source>
</evidence>
<dbReference type="Proteomes" id="UP000243002">
    <property type="component" value="Unassembled WGS sequence"/>
</dbReference>
<protein>
    <submittedName>
        <fullName evidence="2">DUF1815 domain-containing protein</fullName>
    </submittedName>
</protein>
<dbReference type="OrthoDB" id="424647at2"/>
<dbReference type="RefSeq" id="WP_106632374.1">
    <property type="nucleotide sequence ID" value="NZ_PXXO01000009.1"/>
</dbReference>
<gene>
    <name evidence="2" type="ORF">C7K55_08865</name>
</gene>
<organism evidence="2 3">
    <name type="scientific">Cyanobium usitatum str. Tous</name>
    <dbReference type="NCBI Taxonomy" id="2116684"/>
    <lineage>
        <taxon>Bacteria</taxon>
        <taxon>Bacillati</taxon>
        <taxon>Cyanobacteriota</taxon>
        <taxon>Cyanophyceae</taxon>
        <taxon>Synechococcales</taxon>
        <taxon>Prochlorococcaceae</taxon>
        <taxon>Cyanobium</taxon>
    </lineage>
</organism>
<reference evidence="2 3" key="1">
    <citation type="journal article" date="2018" name="Environ. Microbiol.">
        <title>Ecological and genomic features of two widespread freshwater picocyanobacteria.</title>
        <authorList>
            <person name="Cabello-Yeves P.J."/>
            <person name="Picazo A."/>
            <person name="Camacho A."/>
            <person name="Callieri C."/>
            <person name="Rosselli R."/>
            <person name="Roda-Garcia J.J."/>
            <person name="Coutinho F.H."/>
            <person name="Rodriguez-Valera F."/>
        </authorList>
    </citation>
    <scope>NUCLEOTIDE SEQUENCE [LARGE SCALE GENOMIC DNA]</scope>
    <source>
        <strain evidence="2 3">Tous</strain>
    </source>
</reference>
<proteinExistence type="predicted"/>
<keyword evidence="3" id="KW-1185">Reference proteome</keyword>
<name>A0A2P7MU92_9CYAN</name>